<evidence type="ECO:0000313" key="1">
    <source>
        <dbReference type="EMBL" id="MFC5771574.1"/>
    </source>
</evidence>
<organism evidence="1 2">
    <name type="scientific">Thauera sinica</name>
    <dbReference type="NCBI Taxonomy" id="2665146"/>
    <lineage>
        <taxon>Bacteria</taxon>
        <taxon>Pseudomonadati</taxon>
        <taxon>Pseudomonadota</taxon>
        <taxon>Betaproteobacteria</taxon>
        <taxon>Rhodocyclales</taxon>
        <taxon>Zoogloeaceae</taxon>
        <taxon>Thauera</taxon>
    </lineage>
</organism>
<dbReference type="RefSeq" id="WP_157748493.1">
    <property type="nucleotide sequence ID" value="NZ_JBHSOG010000096.1"/>
</dbReference>
<accession>A0ABW1AWW6</accession>
<dbReference type="Proteomes" id="UP001595974">
    <property type="component" value="Unassembled WGS sequence"/>
</dbReference>
<dbReference type="PANTHER" id="PTHR39431:SF1">
    <property type="entry name" value="FRPA_C-RELATED PROTEIN"/>
    <property type="match status" value="1"/>
</dbReference>
<protein>
    <submittedName>
        <fullName evidence="1">Uncharacterized protein</fullName>
    </submittedName>
</protein>
<dbReference type="EMBL" id="JBHSOG010000096">
    <property type="protein sequence ID" value="MFC5771574.1"/>
    <property type="molecule type" value="Genomic_DNA"/>
</dbReference>
<comment type="caution">
    <text evidence="1">The sequence shown here is derived from an EMBL/GenBank/DDBJ whole genome shotgun (WGS) entry which is preliminary data.</text>
</comment>
<dbReference type="PANTHER" id="PTHR39431">
    <property type="entry name" value="FRPA/C-RELATED PROTEIN"/>
    <property type="match status" value="1"/>
</dbReference>
<sequence>MADLRKVTEAILDGFGNFQSGWEVGSSENNPEAVLNLLNFAASVAPTLGPLGNAIGVGLSQVAITNNTVSAIEKWKNGTLQPSDVLQITSSVLTGLSALAVVLGGTVPLSVAVTVSLIGLASGAGARDVINDLVRELYDSSGSTNQGRLIVRQYSINGTELFSYQLTDKYGFSYDEVAHLNSTTADNFWGGLPAGVVRVLDGKTGNPIMEYVDNSQVNTGGGSLINQASVQLSDYQFNSFISNIGNIGFGSGQNTVDFTKSILNGSGIFDFNFIRGDSISGIYQESVNYFKNNDYYSLIDPGNYWDEFDTRPYLGSGLNFNDSYTWLYDGLWNATTTNWYLYEKTTNLLGKSSQVDKNYVENVGLNSKWGSPIAIDLDGDGLETIRLRDSSVRFDLTGDGEAEWTAWLSGDDGFLAYDANGNGVIDGVSELFGGLERGEGYGKLAAFDSNGDGVVDSRDENFDRLLIWQDLDQNGVSDEGELRGLTAANITEVVVEYRVVDEVSNGVLIGEESSAVVNGNRRRMADIYFRYEVSPMNGLDEADVQQQADALLSLMALPAGEASADTFIPLDRQNSAIALAAPV</sequence>
<proteinExistence type="predicted"/>
<keyword evidence="2" id="KW-1185">Reference proteome</keyword>
<evidence type="ECO:0000313" key="2">
    <source>
        <dbReference type="Proteomes" id="UP001595974"/>
    </source>
</evidence>
<reference evidence="2" key="1">
    <citation type="journal article" date="2019" name="Int. J. Syst. Evol. Microbiol.">
        <title>The Global Catalogue of Microorganisms (GCM) 10K type strain sequencing project: providing services to taxonomists for standard genome sequencing and annotation.</title>
        <authorList>
            <consortium name="The Broad Institute Genomics Platform"/>
            <consortium name="The Broad Institute Genome Sequencing Center for Infectious Disease"/>
            <person name="Wu L."/>
            <person name="Ma J."/>
        </authorList>
    </citation>
    <scope>NUCLEOTIDE SEQUENCE [LARGE SCALE GENOMIC DNA]</scope>
    <source>
        <strain evidence="2">SHR3</strain>
    </source>
</reference>
<name>A0ABW1AWW6_9RHOO</name>
<gene>
    <name evidence="1" type="ORF">ACFPTN_19535</name>
</gene>